<evidence type="ECO:0000313" key="2">
    <source>
        <dbReference type="EMBL" id="MBW8189889.1"/>
    </source>
</evidence>
<protein>
    <recommendedName>
        <fullName evidence="4">DUF3718 domain-containing protein</fullName>
    </recommendedName>
</protein>
<name>A0ABS7EC32_9GAMM</name>
<keyword evidence="1" id="KW-0732">Signal</keyword>
<dbReference type="RefSeq" id="WP_220102570.1">
    <property type="nucleotide sequence ID" value="NZ_JAHZSS010000002.1"/>
</dbReference>
<comment type="caution">
    <text evidence="2">The sequence shown here is derived from an EMBL/GenBank/DDBJ whole genome shotgun (WGS) entry which is preliminary data.</text>
</comment>
<sequence length="94" mass="9894">MKTVAAVVATFALFAAPTFASPSVKFVAANDNIETQVCVAAATQGLQVAEEIGKEKGLSKYETRALVCNGRTIASFSRKHQPSADVASIKSYTL</sequence>
<dbReference type="EMBL" id="JAHZSS010000002">
    <property type="protein sequence ID" value="MBW8189889.1"/>
    <property type="molecule type" value="Genomic_DNA"/>
</dbReference>
<feature type="signal peptide" evidence="1">
    <location>
        <begin position="1"/>
        <end position="20"/>
    </location>
</feature>
<gene>
    <name evidence="2" type="ORF">K0504_02480</name>
</gene>
<evidence type="ECO:0000256" key="1">
    <source>
        <dbReference type="SAM" id="SignalP"/>
    </source>
</evidence>
<reference evidence="2" key="1">
    <citation type="submission" date="2021-07" db="EMBL/GenBank/DDBJ databases">
        <title>Neiella marina sp. nov., isolated from the intestinal content of sea cucumber Apostichopus japonicus.</title>
        <authorList>
            <person name="Bai X."/>
        </authorList>
    </citation>
    <scope>NUCLEOTIDE SEQUENCE</scope>
    <source>
        <strain evidence="2">126</strain>
    </source>
</reference>
<proteinExistence type="predicted"/>
<keyword evidence="3" id="KW-1185">Reference proteome</keyword>
<dbReference type="Proteomes" id="UP001166251">
    <property type="component" value="Unassembled WGS sequence"/>
</dbReference>
<accession>A0ABS7EC32</accession>
<organism evidence="2 3">
    <name type="scientific">Neiella holothuriorum</name>
    <dbReference type="NCBI Taxonomy" id="2870530"/>
    <lineage>
        <taxon>Bacteria</taxon>
        <taxon>Pseudomonadati</taxon>
        <taxon>Pseudomonadota</taxon>
        <taxon>Gammaproteobacteria</taxon>
        <taxon>Alteromonadales</taxon>
        <taxon>Echinimonadaceae</taxon>
        <taxon>Neiella</taxon>
    </lineage>
</organism>
<evidence type="ECO:0008006" key="4">
    <source>
        <dbReference type="Google" id="ProtNLM"/>
    </source>
</evidence>
<evidence type="ECO:0000313" key="3">
    <source>
        <dbReference type="Proteomes" id="UP001166251"/>
    </source>
</evidence>
<feature type="chain" id="PRO_5045954488" description="DUF3718 domain-containing protein" evidence="1">
    <location>
        <begin position="21"/>
        <end position="94"/>
    </location>
</feature>